<organism evidence="2 3">
    <name type="scientific">Hansschlegelia beijingensis</name>
    <dbReference type="NCBI Taxonomy" id="1133344"/>
    <lineage>
        <taxon>Bacteria</taxon>
        <taxon>Pseudomonadati</taxon>
        <taxon>Pseudomonadota</taxon>
        <taxon>Alphaproteobacteria</taxon>
        <taxon>Hyphomicrobiales</taxon>
        <taxon>Methylopilaceae</taxon>
        <taxon>Hansschlegelia</taxon>
    </lineage>
</organism>
<feature type="chain" id="PRO_5031177244" description="PepSY domain-containing protein" evidence="1">
    <location>
        <begin position="20"/>
        <end position="83"/>
    </location>
</feature>
<evidence type="ECO:0008006" key="4">
    <source>
        <dbReference type="Google" id="ProtNLM"/>
    </source>
</evidence>
<evidence type="ECO:0000256" key="1">
    <source>
        <dbReference type="SAM" id="SignalP"/>
    </source>
</evidence>
<dbReference type="Proteomes" id="UP000528964">
    <property type="component" value="Unassembled WGS sequence"/>
</dbReference>
<proteinExistence type="predicted"/>
<protein>
    <recommendedName>
        <fullName evidence="4">PepSY domain-containing protein</fullName>
    </recommendedName>
</protein>
<accession>A0A7W6D4D4</accession>
<evidence type="ECO:0000313" key="3">
    <source>
        <dbReference type="Proteomes" id="UP000528964"/>
    </source>
</evidence>
<keyword evidence="1" id="KW-0732">Signal</keyword>
<dbReference type="AlphaFoldDB" id="A0A7W6D4D4"/>
<comment type="caution">
    <text evidence="2">The sequence shown here is derived from an EMBL/GenBank/DDBJ whole genome shotgun (WGS) entry which is preliminary data.</text>
</comment>
<feature type="signal peptide" evidence="1">
    <location>
        <begin position="1"/>
        <end position="19"/>
    </location>
</feature>
<sequence>MKTALATVLLVGTSFPALAEQALDLASYDCSLPEKDQTVRGDELLKQGYQLANRARFGDVNLMMINSKSGALVNCFKRPEGAR</sequence>
<dbReference type="EMBL" id="JACIDR010000005">
    <property type="protein sequence ID" value="MBB3974381.1"/>
    <property type="molecule type" value="Genomic_DNA"/>
</dbReference>
<dbReference type="RefSeq" id="WP_183396221.1">
    <property type="nucleotide sequence ID" value="NZ_JACIDR010000005.1"/>
</dbReference>
<name>A0A7W6D4D4_9HYPH</name>
<evidence type="ECO:0000313" key="2">
    <source>
        <dbReference type="EMBL" id="MBB3974381.1"/>
    </source>
</evidence>
<keyword evidence="3" id="KW-1185">Reference proteome</keyword>
<gene>
    <name evidence="2" type="ORF">GGR24_003062</name>
</gene>
<reference evidence="2 3" key="1">
    <citation type="submission" date="2020-08" db="EMBL/GenBank/DDBJ databases">
        <title>Genomic Encyclopedia of Type Strains, Phase IV (KMG-IV): sequencing the most valuable type-strain genomes for metagenomic binning, comparative biology and taxonomic classification.</title>
        <authorList>
            <person name="Goeker M."/>
        </authorList>
    </citation>
    <scope>NUCLEOTIDE SEQUENCE [LARGE SCALE GENOMIC DNA]</scope>
    <source>
        <strain evidence="2 3">DSM 25481</strain>
    </source>
</reference>